<name>A0A9Q0NIP7_9ROSI</name>
<reference evidence="2" key="1">
    <citation type="submission" date="2022-11" db="EMBL/GenBank/DDBJ databases">
        <authorList>
            <person name="Hyden B.L."/>
            <person name="Feng K."/>
            <person name="Yates T."/>
            <person name="Jawdy S."/>
            <person name="Smart L.B."/>
            <person name="Muchero W."/>
        </authorList>
    </citation>
    <scope>NUCLEOTIDE SEQUENCE</scope>
    <source>
        <tissue evidence="2">Shoot tip</tissue>
    </source>
</reference>
<keyword evidence="1" id="KW-0472">Membrane</keyword>
<reference evidence="2" key="2">
    <citation type="journal article" date="2023" name="Int. J. Mol. Sci.">
        <title>De Novo Assembly and Annotation of 11 Diverse Shrub Willow (Salix) Genomes Reveals Novel Gene Organization in Sex-Linked Regions.</title>
        <authorList>
            <person name="Hyden B."/>
            <person name="Feng K."/>
            <person name="Yates T.B."/>
            <person name="Jawdy S."/>
            <person name="Cereghino C."/>
            <person name="Smart L.B."/>
            <person name="Muchero W."/>
        </authorList>
    </citation>
    <scope>NUCLEOTIDE SEQUENCE</scope>
    <source>
        <tissue evidence="2">Shoot tip</tissue>
    </source>
</reference>
<feature type="transmembrane region" description="Helical" evidence="1">
    <location>
        <begin position="39"/>
        <end position="65"/>
    </location>
</feature>
<keyword evidence="1" id="KW-0812">Transmembrane</keyword>
<keyword evidence="3" id="KW-1185">Reference proteome</keyword>
<sequence length="167" mass="18964">MKKNTTDMWKIIHIPDKLPIPPNQQPTGELSKPNTHSHIITLLFQFSINIFILVYCAVNVLASVIDPKHANTLIRRLNQIAPLKNVCHVKRIRKKHLEGGKTQLSVILCLASEDNSLLNSLPQDVQELSDSYQLSPFVTKVCKYAATSKEEWAEQCKLWPTSYHPPT</sequence>
<accession>A0A9Q0NIP7</accession>
<evidence type="ECO:0000313" key="3">
    <source>
        <dbReference type="Proteomes" id="UP001151752"/>
    </source>
</evidence>
<dbReference type="AlphaFoldDB" id="A0A9Q0NIP7"/>
<gene>
    <name evidence="2" type="ORF">OIU74_027947</name>
</gene>
<dbReference type="Proteomes" id="UP001151752">
    <property type="component" value="Unassembled WGS sequence"/>
</dbReference>
<proteinExistence type="predicted"/>
<dbReference type="EMBL" id="JAPFFM010000805">
    <property type="protein sequence ID" value="KAJ6670331.1"/>
    <property type="molecule type" value="Genomic_DNA"/>
</dbReference>
<evidence type="ECO:0000256" key="1">
    <source>
        <dbReference type="SAM" id="Phobius"/>
    </source>
</evidence>
<protein>
    <submittedName>
        <fullName evidence="2">CYTOSINE DEAMINASE FAMILY MEMBER</fullName>
    </submittedName>
</protein>
<organism evidence="2 3">
    <name type="scientific">Salix koriyanagi</name>
    <dbReference type="NCBI Taxonomy" id="2511006"/>
    <lineage>
        <taxon>Eukaryota</taxon>
        <taxon>Viridiplantae</taxon>
        <taxon>Streptophyta</taxon>
        <taxon>Embryophyta</taxon>
        <taxon>Tracheophyta</taxon>
        <taxon>Spermatophyta</taxon>
        <taxon>Magnoliopsida</taxon>
        <taxon>eudicotyledons</taxon>
        <taxon>Gunneridae</taxon>
        <taxon>Pentapetalae</taxon>
        <taxon>rosids</taxon>
        <taxon>fabids</taxon>
        <taxon>Malpighiales</taxon>
        <taxon>Salicaceae</taxon>
        <taxon>Saliceae</taxon>
        <taxon>Salix</taxon>
    </lineage>
</organism>
<evidence type="ECO:0000313" key="2">
    <source>
        <dbReference type="EMBL" id="KAJ6670331.1"/>
    </source>
</evidence>
<comment type="caution">
    <text evidence="2">The sequence shown here is derived from an EMBL/GenBank/DDBJ whole genome shotgun (WGS) entry which is preliminary data.</text>
</comment>
<keyword evidence="1" id="KW-1133">Transmembrane helix</keyword>